<evidence type="ECO:0000313" key="2">
    <source>
        <dbReference type="EMBL" id="WNR43014.1"/>
    </source>
</evidence>
<dbReference type="RefSeq" id="WP_314796925.1">
    <property type="nucleotide sequence ID" value="NZ_CP130319.1"/>
</dbReference>
<keyword evidence="3" id="KW-1185">Reference proteome</keyword>
<sequence>MKISKIHIQNFRNLKDINIELNRLTIFIGENNSGKSNLLKAITLPFFNDEIGSINKNLGWHDINNSTKTKYFEFIIENIDQFKNGTVDVNEFIKVIPFVKVEVSFTPEGTDEYYVRKWINSINQEAPQYTIKYQYDIDNPIKLFAHVSKILSENDSIDKIKMNLLPIELFKYSILIPLTNEPVTFNDLANFRYNALAAERDEFSNKNTQLGSKALVNLLHNKLSEVQKVEVEKSYETFFEELKKISNLENVFNWQDYSKLENAKEFFEKINLLPNMPSMSSLLNNVRLGFGEEYLNTQGLGYRNLIYLLVMMNSLELKSDIALNILTIEEPEAHLCKSNEHLLASFINSILSSTKQLQLFISTHSSEFLNKLELENVTVVSEGNGFSLKSELDEEQLGYLAKKPNLDFLKFLFSRRCILVEGTSEEMLIKSYLSSQANVLNDIEVISLHKGFTKMLDIWLKVNENLSNRIGIIRDYDNEPNAQKTHEAYNKYSNIYVTTTTEYTLEPEFVSTSDNFEKLKEYFINNHGWPDFKTAEELSDKWRNSKANTMLQFCKDFGKGELASVELPQHISKVIKFLRDGEKE</sequence>
<dbReference type="Proteomes" id="UP001304650">
    <property type="component" value="Chromosome"/>
</dbReference>
<reference evidence="2" key="1">
    <citation type="submission" date="2022-02" db="EMBL/GenBank/DDBJ databases">
        <title>Paenibacillus sp. MBLB1832 Whole Genome Shotgun Sequencing.</title>
        <authorList>
            <person name="Hwang C.Y."/>
            <person name="Cho E.-S."/>
            <person name="Seo M.-J."/>
        </authorList>
    </citation>
    <scope>NUCLEOTIDE SEQUENCE</scope>
    <source>
        <strain evidence="2">MBLB1832</strain>
    </source>
</reference>
<dbReference type="PROSITE" id="PS50222">
    <property type="entry name" value="EF_HAND_2"/>
    <property type="match status" value="1"/>
</dbReference>
<accession>A0AA96LNC6</accession>
<gene>
    <name evidence="2" type="ORF">MJB10_18070</name>
</gene>
<name>A0AA96LNC6_9BACL</name>
<dbReference type="GO" id="GO:0005509">
    <property type="term" value="F:calcium ion binding"/>
    <property type="evidence" value="ECO:0007669"/>
    <property type="project" value="InterPro"/>
</dbReference>
<dbReference type="PANTHER" id="PTHR43581:SF4">
    <property type="entry name" value="ATP_GTP PHOSPHATASE"/>
    <property type="match status" value="1"/>
</dbReference>
<dbReference type="AlphaFoldDB" id="A0AA96LNC6"/>
<dbReference type="InterPro" id="IPR051396">
    <property type="entry name" value="Bact_Antivir_Def_Nuclease"/>
</dbReference>
<dbReference type="PANTHER" id="PTHR43581">
    <property type="entry name" value="ATP/GTP PHOSPHATASE"/>
    <property type="match status" value="1"/>
</dbReference>
<dbReference type="KEGG" id="proo:MJB10_18070"/>
<dbReference type="EMBL" id="CP130319">
    <property type="protein sequence ID" value="WNR43014.1"/>
    <property type="molecule type" value="Genomic_DNA"/>
</dbReference>
<dbReference type="InterPro" id="IPR041685">
    <property type="entry name" value="AAA_GajA/Old/RecF-like"/>
</dbReference>
<organism evidence="2 3">
    <name type="scientific">Paenibacillus roseopurpureus</name>
    <dbReference type="NCBI Taxonomy" id="2918901"/>
    <lineage>
        <taxon>Bacteria</taxon>
        <taxon>Bacillati</taxon>
        <taxon>Bacillota</taxon>
        <taxon>Bacilli</taxon>
        <taxon>Bacillales</taxon>
        <taxon>Paenibacillaceae</taxon>
        <taxon>Paenibacillus</taxon>
    </lineage>
</organism>
<dbReference type="Pfam" id="PF20469">
    <property type="entry name" value="OLD-like_TOPRIM"/>
    <property type="match status" value="1"/>
</dbReference>
<proteinExistence type="predicted"/>
<dbReference type="InterPro" id="IPR002048">
    <property type="entry name" value="EF_hand_dom"/>
</dbReference>
<dbReference type="InterPro" id="IPR034139">
    <property type="entry name" value="TOPRIM_OLD"/>
</dbReference>
<dbReference type="InterPro" id="IPR027417">
    <property type="entry name" value="P-loop_NTPase"/>
</dbReference>
<dbReference type="Pfam" id="PF13175">
    <property type="entry name" value="AAA_15"/>
    <property type="match status" value="1"/>
</dbReference>
<protein>
    <submittedName>
        <fullName evidence="2">AAA family ATPase</fullName>
    </submittedName>
</protein>
<feature type="domain" description="EF-hand" evidence="1">
    <location>
        <begin position="67"/>
        <end position="102"/>
    </location>
</feature>
<dbReference type="SUPFAM" id="SSF52540">
    <property type="entry name" value="P-loop containing nucleoside triphosphate hydrolases"/>
    <property type="match status" value="1"/>
</dbReference>
<evidence type="ECO:0000313" key="3">
    <source>
        <dbReference type="Proteomes" id="UP001304650"/>
    </source>
</evidence>
<dbReference type="Gene3D" id="3.40.50.300">
    <property type="entry name" value="P-loop containing nucleotide triphosphate hydrolases"/>
    <property type="match status" value="1"/>
</dbReference>
<evidence type="ECO:0000259" key="1">
    <source>
        <dbReference type="PROSITE" id="PS50222"/>
    </source>
</evidence>